<evidence type="ECO:0000256" key="5">
    <source>
        <dbReference type="ARBA" id="ARBA00022692"/>
    </source>
</evidence>
<dbReference type="OrthoDB" id="200187at2759"/>
<evidence type="ECO:0000256" key="9">
    <source>
        <dbReference type="ARBA" id="ARBA00023010"/>
    </source>
</evidence>
<organism evidence="12 13">
    <name type="scientific">Paramecium sonneborni</name>
    <dbReference type="NCBI Taxonomy" id="65129"/>
    <lineage>
        <taxon>Eukaryota</taxon>
        <taxon>Sar</taxon>
        <taxon>Alveolata</taxon>
        <taxon>Ciliophora</taxon>
        <taxon>Intramacronucleata</taxon>
        <taxon>Oligohymenophorea</taxon>
        <taxon>Peniculida</taxon>
        <taxon>Parameciidae</taxon>
        <taxon>Paramecium</taxon>
    </lineage>
</organism>
<protein>
    <recommendedName>
        <fullName evidence="3">Translocation protein SEC62</fullName>
    </recommendedName>
</protein>
<keyword evidence="6" id="KW-0256">Endoplasmic reticulum</keyword>
<evidence type="ECO:0000256" key="1">
    <source>
        <dbReference type="ARBA" id="ARBA00004477"/>
    </source>
</evidence>
<dbReference type="GO" id="GO:0005789">
    <property type="term" value="C:endoplasmic reticulum membrane"/>
    <property type="evidence" value="ECO:0007669"/>
    <property type="project" value="UniProtKB-SubCell"/>
</dbReference>
<feature type="transmembrane region" description="Helical" evidence="11">
    <location>
        <begin position="181"/>
        <end position="199"/>
    </location>
</feature>
<evidence type="ECO:0000256" key="2">
    <source>
        <dbReference type="ARBA" id="ARBA00010604"/>
    </source>
</evidence>
<dbReference type="InterPro" id="IPR004728">
    <property type="entry name" value="Sec62"/>
</dbReference>
<dbReference type="Proteomes" id="UP000692954">
    <property type="component" value="Unassembled WGS sequence"/>
</dbReference>
<evidence type="ECO:0000256" key="10">
    <source>
        <dbReference type="ARBA" id="ARBA00023136"/>
    </source>
</evidence>
<feature type="transmembrane region" description="Helical" evidence="11">
    <location>
        <begin position="119"/>
        <end position="142"/>
    </location>
</feature>
<dbReference type="Pfam" id="PF03839">
    <property type="entry name" value="Sec62"/>
    <property type="match status" value="1"/>
</dbReference>
<keyword evidence="5 11" id="KW-0812">Transmembrane</keyword>
<keyword evidence="7" id="KW-0653">Protein transport</keyword>
<comment type="subcellular location">
    <subcellularLocation>
        <location evidence="1">Endoplasmic reticulum membrane</location>
        <topology evidence="1">Multi-pass membrane protein</topology>
    </subcellularLocation>
</comment>
<evidence type="ECO:0000313" key="12">
    <source>
        <dbReference type="EMBL" id="CAD8087934.1"/>
    </source>
</evidence>
<evidence type="ECO:0000256" key="8">
    <source>
        <dbReference type="ARBA" id="ARBA00022989"/>
    </source>
</evidence>
<keyword evidence="9" id="KW-0811">Translocation</keyword>
<gene>
    <name evidence="12" type="ORF">PSON_ATCC_30995.1.T0520097</name>
</gene>
<keyword evidence="10 11" id="KW-0472">Membrane</keyword>
<keyword evidence="13" id="KW-1185">Reference proteome</keyword>
<comment type="similarity">
    <text evidence="2">Belongs to the SEC62 family.</text>
</comment>
<sequence length="284" mass="34174">MSQERKDFEKQQWFQIKGSKFKLLEKKQYFKGEDFMKFTTANYEEIKNLVPLTDKKKDTSQIAKLLQELIDIDQSFMEDGFYIWNIDVKNKINYIKLAAILIGVFLICLFPIWPFSFKYGIFKLTLYLLIFLIGLQVIRLLLYSVIRLFGMNFGFYQIQMMILMEFQDHFFLFITAEKIEIVLRFIVTIAFFALIFLIVQEPHHLNNFSDAKGQTLDDILILGKEKMEAKQEPLHRRAIPNLSELIKQAEEDLKMLKRRFKMKIWEQWKYKMICEYLINFDNRL</sequence>
<accession>A0A8S1NMW3</accession>
<evidence type="ECO:0000313" key="13">
    <source>
        <dbReference type="Proteomes" id="UP000692954"/>
    </source>
</evidence>
<keyword evidence="8 11" id="KW-1133">Transmembrane helix</keyword>
<comment type="caution">
    <text evidence="12">The sequence shown here is derived from an EMBL/GenBank/DDBJ whole genome shotgun (WGS) entry which is preliminary data.</text>
</comment>
<keyword evidence="4" id="KW-0813">Transport</keyword>
<evidence type="ECO:0000256" key="3">
    <source>
        <dbReference type="ARBA" id="ARBA00021257"/>
    </source>
</evidence>
<dbReference type="PANTHER" id="PTHR12443">
    <property type="entry name" value="TRANSLOCATION PROTEIN SEC62"/>
    <property type="match status" value="1"/>
</dbReference>
<proteinExistence type="inferred from homology"/>
<evidence type="ECO:0000256" key="11">
    <source>
        <dbReference type="SAM" id="Phobius"/>
    </source>
</evidence>
<feature type="transmembrane region" description="Helical" evidence="11">
    <location>
        <begin position="94"/>
        <end position="113"/>
    </location>
</feature>
<name>A0A8S1NMW3_9CILI</name>
<dbReference type="AlphaFoldDB" id="A0A8S1NMW3"/>
<reference evidence="12" key="1">
    <citation type="submission" date="2021-01" db="EMBL/GenBank/DDBJ databases">
        <authorList>
            <consortium name="Genoscope - CEA"/>
            <person name="William W."/>
        </authorList>
    </citation>
    <scope>NUCLEOTIDE SEQUENCE</scope>
</reference>
<evidence type="ECO:0000256" key="7">
    <source>
        <dbReference type="ARBA" id="ARBA00022927"/>
    </source>
</evidence>
<evidence type="ECO:0000256" key="6">
    <source>
        <dbReference type="ARBA" id="ARBA00022824"/>
    </source>
</evidence>
<dbReference type="EMBL" id="CAJJDN010000052">
    <property type="protein sequence ID" value="CAD8087934.1"/>
    <property type="molecule type" value="Genomic_DNA"/>
</dbReference>
<dbReference type="GO" id="GO:0031204">
    <property type="term" value="P:post-translational protein targeting to membrane, translocation"/>
    <property type="evidence" value="ECO:0007669"/>
    <property type="project" value="TreeGrafter"/>
</dbReference>
<dbReference type="PANTHER" id="PTHR12443:SF9">
    <property type="entry name" value="TRANSLOCATION PROTEIN SEC62"/>
    <property type="match status" value="1"/>
</dbReference>
<evidence type="ECO:0000256" key="4">
    <source>
        <dbReference type="ARBA" id="ARBA00022448"/>
    </source>
</evidence>